<dbReference type="InterPro" id="IPR005831">
    <property type="entry name" value="Aerolysin/haemolysin_CS"/>
</dbReference>
<evidence type="ECO:0000259" key="13">
    <source>
        <dbReference type="SMART" id="SM00999"/>
    </source>
</evidence>
<keyword evidence="4" id="KW-1032">Host cell membrane</keyword>
<evidence type="ECO:0000256" key="1">
    <source>
        <dbReference type="ARBA" id="ARBA00004165"/>
    </source>
</evidence>
<sequence>MDKVKITGLALSISTLLMSQAHGAEPVYPDQLRHFSLGSQRCGDDYRALTRNEAMSIRSDIVSKMGQWQITGLADNWVIMGSGYNGEIKQGSASDTWCYPTKPVAGEIPVLSAWNIPAGDEIDVQWRMVHDNDYFIRPISYLAHNLGYAWVSGNHSQYVGEDMDVTRVSDGWLIQGNNGGGCSGYRCSEKSSIKVSNFSYTLDPGSFSHGLVTESGKQLVKTITATATNYTDLPQQVVVTLKYDKATNWSKTDTYGLSEKVGIKKTFQIPQVSSTEYSVEISSSQSWARQEGGSATETVSIEARPTVPPHSSVPVRVALYKANVSYPYEFKADINYDLTLNGFLRWGGNAWHTHPDNRPTWNHTFVIGPFKDKASSIRYQWDKRYIPGEVKWWDWNWTIQQNGADTMKNALARVLRPVRASITGDFHAESQFAGNIEIGAAVPIGGDSKVRRARSVDSPATGLRLEIPLDASELSALGFDNVQLTLEPATDK</sequence>
<dbReference type="CDD" id="cd20218">
    <property type="entry name" value="PFM_aerolysin"/>
    <property type="match status" value="1"/>
</dbReference>
<keyword evidence="11" id="KW-1015">Disulfide bond</keyword>
<feature type="domain" description="Aerolysin-like C-terminal" evidence="13">
    <location>
        <begin position="119"/>
        <end position="476"/>
    </location>
</feature>
<dbReference type="Gene3D" id="3.10.40.10">
    <property type="entry name" value="Aerolysin/Pertussis toxin (APT), N-terminal domain"/>
    <property type="match status" value="1"/>
</dbReference>
<protein>
    <submittedName>
        <fullName evidence="14">Aeromonas virulence factor</fullName>
    </submittedName>
</protein>
<evidence type="ECO:0000256" key="10">
    <source>
        <dbReference type="ARBA" id="ARBA00023136"/>
    </source>
</evidence>
<evidence type="ECO:0000256" key="9">
    <source>
        <dbReference type="ARBA" id="ARBA00023026"/>
    </source>
</evidence>
<keyword evidence="10" id="KW-0472">Membrane</keyword>
<keyword evidence="7" id="KW-0732">Signal</keyword>
<dbReference type="Pfam" id="PF01117">
    <property type="entry name" value="Aerolysin"/>
    <property type="match status" value="1"/>
</dbReference>
<keyword evidence="6" id="KW-0800">Toxin</keyword>
<comment type="subcellular location">
    <subcellularLocation>
        <location evidence="1">Host cell membrane</location>
    </subcellularLocation>
    <subcellularLocation>
        <location evidence="2">Secreted</location>
    </subcellularLocation>
</comment>
<comment type="subunit">
    <text evidence="12">Homodimer in solution; homoheptamer in the host membrane. After binding to GPI-anchored proteins in target membranes and proteolytic removal of the C-terminal propeptide, the protein assembles into a heptameric pre-pore complex. A further conformation change leads to insertion into the host membrane.</text>
</comment>
<dbReference type="SUPFAM" id="SSF56973">
    <property type="entry name" value="Aerolisin/ETX pore-forming domain"/>
    <property type="match status" value="1"/>
</dbReference>
<evidence type="ECO:0000256" key="11">
    <source>
        <dbReference type="ARBA" id="ARBA00023157"/>
    </source>
</evidence>
<dbReference type="GO" id="GO:0020002">
    <property type="term" value="C:host cell plasma membrane"/>
    <property type="evidence" value="ECO:0007669"/>
    <property type="project" value="UniProtKB-SubCell"/>
</dbReference>
<keyword evidence="5" id="KW-0964">Secreted</keyword>
<evidence type="ECO:0000256" key="5">
    <source>
        <dbReference type="ARBA" id="ARBA00022525"/>
    </source>
</evidence>
<dbReference type="GO" id="GO:0090729">
    <property type="term" value="F:toxin activity"/>
    <property type="evidence" value="ECO:0007669"/>
    <property type="project" value="UniProtKB-KW"/>
</dbReference>
<organism evidence="14">
    <name type="scientific">uncultured microorganism</name>
    <dbReference type="NCBI Taxonomy" id="358574"/>
    <lineage>
        <taxon>unclassified sequences</taxon>
        <taxon>environmental samples</taxon>
    </lineage>
</organism>
<keyword evidence="8" id="KW-1043">Host membrane</keyword>
<dbReference type="PROSITE" id="PS00274">
    <property type="entry name" value="AEROLYSIN"/>
    <property type="match status" value="1"/>
</dbReference>
<dbReference type="InterPro" id="IPR055267">
    <property type="entry name" value="Aerolysin-like_C"/>
</dbReference>
<dbReference type="PRINTS" id="PR00754">
    <property type="entry name" value="AEROLYSIN"/>
</dbReference>
<dbReference type="InterPro" id="IPR016187">
    <property type="entry name" value="CTDL_fold"/>
</dbReference>
<dbReference type="AlphaFoldDB" id="A9QTG4"/>
<evidence type="ECO:0000256" key="8">
    <source>
        <dbReference type="ARBA" id="ARBA00022870"/>
    </source>
</evidence>
<evidence type="ECO:0000256" key="4">
    <source>
        <dbReference type="ARBA" id="ARBA00022511"/>
    </source>
</evidence>
<reference evidence="14" key="1">
    <citation type="journal article" date="2008" name="Appl. Environ. Microbiol.">
        <title>Rapid DNA library construction for functional genomic and metagenomic screening.</title>
        <authorList>
            <person name="Schmitz J.E."/>
            <person name="Daniel A."/>
            <person name="Collin M."/>
            <person name="Schuch R."/>
            <person name="Fischetti V.A."/>
        </authorList>
    </citation>
    <scope>NUCLEOTIDE SEQUENCE</scope>
</reference>
<evidence type="ECO:0000256" key="2">
    <source>
        <dbReference type="ARBA" id="ARBA00004613"/>
    </source>
</evidence>
<accession>A9QTG4</accession>
<dbReference type="SUPFAM" id="SSF56436">
    <property type="entry name" value="C-type lectin-like"/>
    <property type="match status" value="1"/>
</dbReference>
<name>A9QTG4_9ZZZZ</name>
<dbReference type="Gene3D" id="2.170.15.10">
    <property type="entry name" value="Proaerolysin, chain A, domain 3"/>
    <property type="match status" value="1"/>
</dbReference>
<evidence type="ECO:0000256" key="6">
    <source>
        <dbReference type="ARBA" id="ARBA00022656"/>
    </source>
</evidence>
<dbReference type="InterPro" id="IPR005830">
    <property type="entry name" value="Aerolysn"/>
</dbReference>
<evidence type="ECO:0000256" key="7">
    <source>
        <dbReference type="ARBA" id="ARBA00022729"/>
    </source>
</evidence>
<proteinExistence type="inferred from homology"/>
<dbReference type="InterPro" id="IPR037015">
    <property type="entry name" value="APT_N_sf"/>
</dbReference>
<evidence type="ECO:0000313" key="14">
    <source>
        <dbReference type="EMBL" id="ABX56144.1"/>
    </source>
</evidence>
<evidence type="ECO:0000256" key="12">
    <source>
        <dbReference type="ARBA" id="ARBA00026029"/>
    </source>
</evidence>
<dbReference type="InterPro" id="IPR005138">
    <property type="entry name" value="APT_dom"/>
</dbReference>
<comment type="similarity">
    <text evidence="3">Belongs to the aerolysin family.</text>
</comment>
<dbReference type="Gene3D" id="3.30.412.10">
    <property type="entry name" value="Proaerolysin, chain A, domain 2"/>
    <property type="match status" value="1"/>
</dbReference>
<dbReference type="EMBL" id="EU258894">
    <property type="protein sequence ID" value="ABX56144.1"/>
    <property type="molecule type" value="Genomic_DNA"/>
</dbReference>
<dbReference type="Pfam" id="PF03440">
    <property type="entry name" value="APT"/>
    <property type="match status" value="1"/>
</dbReference>
<dbReference type="GO" id="GO:0005576">
    <property type="term" value="C:extracellular region"/>
    <property type="evidence" value="ECO:0007669"/>
    <property type="project" value="UniProtKB-SubCell"/>
</dbReference>
<evidence type="ECO:0000256" key="3">
    <source>
        <dbReference type="ARBA" id="ARBA00009831"/>
    </source>
</evidence>
<keyword evidence="9" id="KW-0843">Virulence</keyword>
<dbReference type="SMART" id="SM00999">
    <property type="entry name" value="Aerolysin"/>
    <property type="match status" value="1"/>
</dbReference>